<comment type="caution">
    <text evidence="1">The sequence shown here is derived from an EMBL/GenBank/DDBJ whole genome shotgun (WGS) entry which is preliminary data.</text>
</comment>
<proteinExistence type="predicted"/>
<evidence type="ECO:0008006" key="3">
    <source>
        <dbReference type="Google" id="ProtNLM"/>
    </source>
</evidence>
<gene>
    <name evidence="1" type="ORF">GH811_09380</name>
</gene>
<dbReference type="Proteomes" id="UP000622405">
    <property type="component" value="Unassembled WGS sequence"/>
</dbReference>
<protein>
    <recommendedName>
        <fullName evidence="3">WG repeat-containing protein</fullName>
    </recommendedName>
</protein>
<dbReference type="PANTHER" id="PTHR37841">
    <property type="entry name" value="GLR2918 PROTEIN"/>
    <property type="match status" value="1"/>
</dbReference>
<dbReference type="PANTHER" id="PTHR37841:SF1">
    <property type="entry name" value="DUF3298 DOMAIN-CONTAINING PROTEIN"/>
    <property type="match status" value="1"/>
</dbReference>
<evidence type="ECO:0000313" key="2">
    <source>
        <dbReference type="Proteomes" id="UP000622405"/>
    </source>
</evidence>
<keyword evidence="2" id="KW-1185">Reference proteome</keyword>
<dbReference type="Pfam" id="PF14903">
    <property type="entry name" value="WG_beta_rep"/>
    <property type="match status" value="4"/>
</dbReference>
<accession>A0ABR6YX82</accession>
<evidence type="ECO:0000313" key="1">
    <source>
        <dbReference type="EMBL" id="MBC3899825.1"/>
    </source>
</evidence>
<sequence>MVEGNNCLVNGLLRIDEKGWAQSVEVMRAEQQGVPGQVLYCHKDTVRFYVVRNETGEYVSPQLYQPDNKTYHYDFRSNLKQILGEQEGPVLWGYCSTETGVVVVQPAYQFASPMNYGEPADTAVVQKDGYLGIIDIFGHICLDFNYNGIQNLKEIAVVMKDGRYGLFSRGGKEIIPVIYDELEIWENDHYFGYVKVRKNGKAGLISLKNEMILDCLYDELKHRDQHNDYLVQESTPELAHETLPFGLVMAQKNGKWGMVNLKNQIQVDFLYDSLIGYDMRKNLLVACRDGKKGIINLNGRQIIDFSYEDIKISPLQDDVIVAQKNGKWGMLNGTGEIRIDFIYDQIQDYQWQWDRAIVTKGRYSGITDFSGNILLKCRYRSLSPCFSWAAKEKYSGYYEVRTKTGWGIMNNEFEFTISPKYLRFDDIFTVFPFYKLWAIDGHDDEDKYNLFNLNGSIASGFRYDHIFELRQYDRHKSDLTKVVKDGRFGLLDGTGRELVSPQYDWIDLEYQDGLVVIKKNGLYGYLDCYGNEAIEPVFEDAEEFHEGVALIRKDGHYGYIDVCGNYLLEPCLKNRARSFKTFLKQFRSNFADETGSRRIENSEERIEY</sequence>
<name>A0ABR6YX82_9FIRM</name>
<dbReference type="InterPro" id="IPR032774">
    <property type="entry name" value="WG_beta_rep"/>
</dbReference>
<dbReference type="RefSeq" id="WP_186894234.1">
    <property type="nucleotide sequence ID" value="NZ_WJBE01000007.1"/>
</dbReference>
<organism evidence="1 2">
    <name type="scientific">Acetobacterium malicum</name>
    <dbReference type="NCBI Taxonomy" id="52692"/>
    <lineage>
        <taxon>Bacteria</taxon>
        <taxon>Bacillati</taxon>
        <taxon>Bacillota</taxon>
        <taxon>Clostridia</taxon>
        <taxon>Eubacteriales</taxon>
        <taxon>Eubacteriaceae</taxon>
        <taxon>Acetobacterium</taxon>
    </lineage>
</organism>
<dbReference type="EMBL" id="WJBE01000007">
    <property type="protein sequence ID" value="MBC3899825.1"/>
    <property type="molecule type" value="Genomic_DNA"/>
</dbReference>
<reference evidence="1 2" key="1">
    <citation type="journal article" date="2020" name="mSystems">
        <title>Defining Genomic and Predicted Metabolic Features of the Acetobacterium Genus.</title>
        <authorList>
            <person name="Ross D.E."/>
            <person name="Marshall C.W."/>
            <person name="Gulliver D."/>
            <person name="May H.D."/>
            <person name="Norman R.S."/>
        </authorList>
    </citation>
    <scope>NUCLEOTIDE SEQUENCE [LARGE SCALE GENOMIC DNA]</scope>
    <source>
        <strain evidence="1 2">DSM 4132</strain>
    </source>
</reference>